<proteinExistence type="predicted"/>
<name>A0A2H3EIZ2_ARMGA</name>
<keyword evidence="2" id="KW-1185">Reference proteome</keyword>
<accession>A0A2H3EIZ2</accession>
<dbReference type="InParanoid" id="A0A2H3EIZ2"/>
<dbReference type="AlphaFoldDB" id="A0A2H3EIZ2"/>
<protein>
    <submittedName>
        <fullName evidence="1">Uncharacterized protein</fullName>
    </submittedName>
</protein>
<evidence type="ECO:0000313" key="2">
    <source>
        <dbReference type="Proteomes" id="UP000217790"/>
    </source>
</evidence>
<dbReference type="Proteomes" id="UP000217790">
    <property type="component" value="Unassembled WGS sequence"/>
</dbReference>
<organism evidence="1 2">
    <name type="scientific">Armillaria gallica</name>
    <name type="common">Bulbous honey fungus</name>
    <name type="synonym">Armillaria bulbosa</name>
    <dbReference type="NCBI Taxonomy" id="47427"/>
    <lineage>
        <taxon>Eukaryota</taxon>
        <taxon>Fungi</taxon>
        <taxon>Dikarya</taxon>
        <taxon>Basidiomycota</taxon>
        <taxon>Agaricomycotina</taxon>
        <taxon>Agaricomycetes</taxon>
        <taxon>Agaricomycetidae</taxon>
        <taxon>Agaricales</taxon>
        <taxon>Marasmiineae</taxon>
        <taxon>Physalacriaceae</taxon>
        <taxon>Armillaria</taxon>
    </lineage>
</organism>
<reference evidence="2" key="1">
    <citation type="journal article" date="2017" name="Nat. Ecol. Evol.">
        <title>Genome expansion and lineage-specific genetic innovations in the forest pathogenic fungi Armillaria.</title>
        <authorList>
            <person name="Sipos G."/>
            <person name="Prasanna A.N."/>
            <person name="Walter M.C."/>
            <person name="O'Connor E."/>
            <person name="Balint B."/>
            <person name="Krizsan K."/>
            <person name="Kiss B."/>
            <person name="Hess J."/>
            <person name="Varga T."/>
            <person name="Slot J."/>
            <person name="Riley R."/>
            <person name="Boka B."/>
            <person name="Rigling D."/>
            <person name="Barry K."/>
            <person name="Lee J."/>
            <person name="Mihaltcheva S."/>
            <person name="LaButti K."/>
            <person name="Lipzen A."/>
            <person name="Waldron R."/>
            <person name="Moloney N.M."/>
            <person name="Sperisen C."/>
            <person name="Kredics L."/>
            <person name="Vagvoelgyi C."/>
            <person name="Patrignani A."/>
            <person name="Fitzpatrick D."/>
            <person name="Nagy I."/>
            <person name="Doyle S."/>
            <person name="Anderson J.B."/>
            <person name="Grigoriev I.V."/>
            <person name="Gueldener U."/>
            <person name="Muensterkoetter M."/>
            <person name="Nagy L.G."/>
        </authorList>
    </citation>
    <scope>NUCLEOTIDE SEQUENCE [LARGE SCALE GENOMIC DNA]</scope>
    <source>
        <strain evidence="2">Ar21-2</strain>
    </source>
</reference>
<sequence>MIGQGEVTHSTHGLTHTVLLLAAMTEDMKDEVVVVILITQARINRAPRHLHSSSTEGVDTVDMAVMQAQALMADMVAVLMEAVALHMEETPVHLEVLHPTLTAVMVVTLEVMANPLMDTAGTTVEAVEAADTLPEVGDVLGDKLHNFHFRICVHKL</sequence>
<evidence type="ECO:0000313" key="1">
    <source>
        <dbReference type="EMBL" id="PBL02749.1"/>
    </source>
</evidence>
<gene>
    <name evidence="1" type="ORF">ARMGADRAFT_270227</name>
</gene>
<dbReference type="EMBL" id="KZ293645">
    <property type="protein sequence ID" value="PBL02749.1"/>
    <property type="molecule type" value="Genomic_DNA"/>
</dbReference>